<dbReference type="Pfam" id="PF19502">
    <property type="entry name" value="DUF6036"/>
    <property type="match status" value="1"/>
</dbReference>
<dbReference type="Proteomes" id="UP000199199">
    <property type="component" value="Unassembled WGS sequence"/>
</dbReference>
<organism evidence="2 3">
    <name type="scientific">Halostagnicola kamekurae</name>
    <dbReference type="NCBI Taxonomy" id="619731"/>
    <lineage>
        <taxon>Archaea</taxon>
        <taxon>Methanobacteriati</taxon>
        <taxon>Methanobacteriota</taxon>
        <taxon>Stenosarchaea group</taxon>
        <taxon>Halobacteria</taxon>
        <taxon>Halobacteriales</taxon>
        <taxon>Natrialbaceae</taxon>
        <taxon>Halostagnicola</taxon>
    </lineage>
</organism>
<dbReference type="OrthoDB" id="12113at2157"/>
<dbReference type="InterPro" id="IPR045792">
    <property type="entry name" value="DUF6036"/>
</dbReference>
<feature type="domain" description="DUF6036" evidence="1">
    <location>
        <begin position="24"/>
        <end position="167"/>
    </location>
</feature>
<accession>A0A1I6UYJ0</accession>
<dbReference type="RefSeq" id="WP_092907611.1">
    <property type="nucleotide sequence ID" value="NZ_FOZS01000008.1"/>
</dbReference>
<evidence type="ECO:0000313" key="2">
    <source>
        <dbReference type="EMBL" id="SFT06521.1"/>
    </source>
</evidence>
<evidence type="ECO:0000259" key="1">
    <source>
        <dbReference type="Pfam" id="PF19502"/>
    </source>
</evidence>
<proteinExistence type="predicted"/>
<reference evidence="3" key="1">
    <citation type="submission" date="2016-10" db="EMBL/GenBank/DDBJ databases">
        <authorList>
            <person name="Varghese N."/>
            <person name="Submissions S."/>
        </authorList>
    </citation>
    <scope>NUCLEOTIDE SEQUENCE [LARGE SCALE GENOMIC DNA]</scope>
    <source>
        <strain evidence="3">DSM 22427</strain>
    </source>
</reference>
<protein>
    <recommendedName>
        <fullName evidence="1">DUF6036 domain-containing protein</fullName>
    </recommendedName>
</protein>
<dbReference type="EMBL" id="FOZS01000008">
    <property type="protein sequence ID" value="SFT06521.1"/>
    <property type="molecule type" value="Genomic_DNA"/>
</dbReference>
<sequence length="267" mass="29956">MRPTFGREYIGNEFQRIGDGLSEPLTVYLIGGGAMSLRDLKGATKDIDLVVPDGDAHGQLWAVLMDLGYAEVQSLDPDYRALGATSCVENDDGCRLDIFNQQVANKLVLTDGVQERSEPFLDTDRLTVRLVSNEDIFLFKAIAGRDDDIEDMDMLVQAGLDYDVVRDELEAQIDRLGDDQFATFANEALVELEERYGVTTPIEARVQELTNRYYRGLEVLQALDEPITVDELAAELELDADEVHDRIAYLSTFDRVRRDGDTVRPVE</sequence>
<dbReference type="InterPro" id="IPR036390">
    <property type="entry name" value="WH_DNA-bd_sf"/>
</dbReference>
<evidence type="ECO:0000313" key="3">
    <source>
        <dbReference type="Proteomes" id="UP000199199"/>
    </source>
</evidence>
<dbReference type="SUPFAM" id="SSF81301">
    <property type="entry name" value="Nucleotidyltransferase"/>
    <property type="match status" value="1"/>
</dbReference>
<gene>
    <name evidence="2" type="ORF">SAMN04488556_4181</name>
</gene>
<dbReference type="AlphaFoldDB" id="A0A1I6UYJ0"/>
<dbReference type="InterPro" id="IPR043519">
    <property type="entry name" value="NT_sf"/>
</dbReference>
<dbReference type="SUPFAM" id="SSF46785">
    <property type="entry name" value="Winged helix' DNA-binding domain"/>
    <property type="match status" value="1"/>
</dbReference>
<dbReference type="Gene3D" id="3.30.460.40">
    <property type="match status" value="1"/>
</dbReference>
<keyword evidence="3" id="KW-1185">Reference proteome</keyword>
<name>A0A1I6UYJ0_9EURY</name>